<name>A0A8J6JLN3_9FIRM</name>
<sequence length="225" mass="23300">MNCLRAKLKSERGASILLAMVFFLLCLTVGGVVLTAATASAGRIASQRQTQQDYLTASSAAEALRDILNETSFTITATTTVVTGADGIPREESIVSRNLETAETKALQPALAAAAAAVSKGETASPVELTIEAEGLDDVSARLTVSDGLGDDKYTVTVTLSVGDGTDGGRQSVTLTVPAASASHDEERHVTENDPATGETVQTDTYRSVEKITWPRGAITKGAAA</sequence>
<dbReference type="AlphaFoldDB" id="A0A8J6JLN3"/>
<evidence type="ECO:0000256" key="1">
    <source>
        <dbReference type="SAM" id="MobiDB-lite"/>
    </source>
</evidence>
<accession>A0A8J6JLN3</accession>
<feature type="compositionally biased region" description="Basic and acidic residues" evidence="1">
    <location>
        <begin position="183"/>
        <end position="192"/>
    </location>
</feature>
<dbReference type="RefSeq" id="WP_155149555.1">
    <property type="nucleotide sequence ID" value="NZ_JACOPQ010000008.1"/>
</dbReference>
<dbReference type="EMBL" id="JACOPQ010000008">
    <property type="protein sequence ID" value="MBC5737529.1"/>
    <property type="molecule type" value="Genomic_DNA"/>
</dbReference>
<evidence type="ECO:0000313" key="2">
    <source>
        <dbReference type="EMBL" id="MBC5737529.1"/>
    </source>
</evidence>
<feature type="region of interest" description="Disordered" evidence="1">
    <location>
        <begin position="179"/>
        <end position="200"/>
    </location>
</feature>
<evidence type="ECO:0000313" key="3">
    <source>
        <dbReference type="Proteomes" id="UP000607645"/>
    </source>
</evidence>
<keyword evidence="3" id="KW-1185">Reference proteome</keyword>
<proteinExistence type="predicted"/>
<evidence type="ECO:0008006" key="4">
    <source>
        <dbReference type="Google" id="ProtNLM"/>
    </source>
</evidence>
<dbReference type="Proteomes" id="UP000607645">
    <property type="component" value="Unassembled WGS sequence"/>
</dbReference>
<comment type="caution">
    <text evidence="2">The sequence shown here is derived from an EMBL/GenBank/DDBJ whole genome shotgun (WGS) entry which is preliminary data.</text>
</comment>
<gene>
    <name evidence="2" type="ORF">H8S62_10985</name>
</gene>
<protein>
    <recommendedName>
        <fullName evidence="4">Type 4 fimbrial biogenesis protein PilX N-terminal domain-containing protein</fullName>
    </recommendedName>
</protein>
<reference evidence="2" key="1">
    <citation type="submission" date="2020-08" db="EMBL/GenBank/DDBJ databases">
        <title>Genome public.</title>
        <authorList>
            <person name="Liu C."/>
            <person name="Sun Q."/>
        </authorList>
    </citation>
    <scope>NUCLEOTIDE SEQUENCE</scope>
    <source>
        <strain evidence="2">NSJ-52</strain>
    </source>
</reference>
<organism evidence="2 3">
    <name type="scientific">Lawsonibacter faecis</name>
    <dbReference type="NCBI Taxonomy" id="2763052"/>
    <lineage>
        <taxon>Bacteria</taxon>
        <taxon>Bacillati</taxon>
        <taxon>Bacillota</taxon>
        <taxon>Clostridia</taxon>
        <taxon>Eubacteriales</taxon>
        <taxon>Oscillospiraceae</taxon>
        <taxon>Lawsonibacter</taxon>
    </lineage>
</organism>